<dbReference type="PROSITE" id="PS00109">
    <property type="entry name" value="PROTEIN_KINASE_TYR"/>
    <property type="match status" value="1"/>
</dbReference>
<dbReference type="GO" id="GO:0005524">
    <property type="term" value="F:ATP binding"/>
    <property type="evidence" value="ECO:0007669"/>
    <property type="project" value="UniProtKB-KW"/>
</dbReference>
<evidence type="ECO:0000256" key="2">
    <source>
        <dbReference type="ARBA" id="ARBA00022741"/>
    </source>
</evidence>
<dbReference type="AlphaFoldDB" id="A0A9P7V4Q7"/>
<feature type="domain" description="Protein kinase" evidence="5">
    <location>
        <begin position="198"/>
        <end position="469"/>
    </location>
</feature>
<keyword evidence="3" id="KW-0418">Kinase</keyword>
<reference evidence="6" key="1">
    <citation type="journal article" date="2021" name="Genome Biol. Evol.">
        <title>The assembled and annotated genome of the fairy-ring fungus Marasmius oreades.</title>
        <authorList>
            <person name="Hiltunen M."/>
            <person name="Ament-Velasquez S.L."/>
            <person name="Johannesson H."/>
        </authorList>
    </citation>
    <scope>NUCLEOTIDE SEQUENCE</scope>
    <source>
        <strain evidence="6">03SP1</strain>
    </source>
</reference>
<protein>
    <recommendedName>
        <fullName evidence="5">Protein kinase domain-containing protein</fullName>
    </recommendedName>
</protein>
<dbReference type="GeneID" id="66071117"/>
<organism evidence="6 7">
    <name type="scientific">Marasmius oreades</name>
    <name type="common">fairy-ring Marasmius</name>
    <dbReference type="NCBI Taxonomy" id="181124"/>
    <lineage>
        <taxon>Eukaryota</taxon>
        <taxon>Fungi</taxon>
        <taxon>Dikarya</taxon>
        <taxon>Basidiomycota</taxon>
        <taxon>Agaricomycotina</taxon>
        <taxon>Agaricomycetes</taxon>
        <taxon>Agaricomycetidae</taxon>
        <taxon>Agaricales</taxon>
        <taxon>Marasmiineae</taxon>
        <taxon>Marasmiaceae</taxon>
        <taxon>Marasmius</taxon>
    </lineage>
</organism>
<comment type="caution">
    <text evidence="6">The sequence shown here is derived from an EMBL/GenBank/DDBJ whole genome shotgun (WGS) entry which is preliminary data.</text>
</comment>
<accession>A0A9P7V4Q7</accession>
<evidence type="ECO:0000313" key="7">
    <source>
        <dbReference type="Proteomes" id="UP001049176"/>
    </source>
</evidence>
<dbReference type="Gene3D" id="1.10.510.10">
    <property type="entry name" value="Transferase(Phosphotransferase) domain 1"/>
    <property type="match status" value="1"/>
</dbReference>
<dbReference type="RefSeq" id="XP_043016738.1">
    <property type="nucleotide sequence ID" value="XM_043148024.1"/>
</dbReference>
<evidence type="ECO:0000313" key="6">
    <source>
        <dbReference type="EMBL" id="KAG7100268.1"/>
    </source>
</evidence>
<keyword evidence="4" id="KW-0067">ATP-binding</keyword>
<dbReference type="Proteomes" id="UP001049176">
    <property type="component" value="Chromosome 1"/>
</dbReference>
<dbReference type="SUPFAM" id="SSF56112">
    <property type="entry name" value="Protein kinase-like (PK-like)"/>
    <property type="match status" value="1"/>
</dbReference>
<keyword evidence="1" id="KW-0808">Transferase</keyword>
<evidence type="ECO:0000256" key="4">
    <source>
        <dbReference type="ARBA" id="ARBA00022840"/>
    </source>
</evidence>
<dbReference type="PANTHER" id="PTHR44329">
    <property type="entry name" value="SERINE/THREONINE-PROTEIN KINASE TNNI3K-RELATED"/>
    <property type="match status" value="1"/>
</dbReference>
<keyword evidence="2" id="KW-0547">Nucleotide-binding</keyword>
<dbReference type="InterPro" id="IPR011009">
    <property type="entry name" value="Kinase-like_dom_sf"/>
</dbReference>
<evidence type="ECO:0000256" key="3">
    <source>
        <dbReference type="ARBA" id="ARBA00022777"/>
    </source>
</evidence>
<dbReference type="InterPro" id="IPR000719">
    <property type="entry name" value="Prot_kinase_dom"/>
</dbReference>
<evidence type="ECO:0000256" key="1">
    <source>
        <dbReference type="ARBA" id="ARBA00022679"/>
    </source>
</evidence>
<sequence length="469" mass="53562">MPSNRWLSLGKDAASVVAAFAPVPGLSMGVDALCSLITLCEEVSVYRNETRELCNRCHNLLLAVVKYQPPPPNTLQAAFDDVTKCITNIKNRVEKWAHLSWLCSLFKLERIKDDLKKSRVEIEDCFRQFQLASTADTSRWQAEFADKQDQMMTILQERLQKSSKKQLVELSQNLHELQVKEKTLLPNPQLVLGREITDIEEQAVSGTASIEIYRGRYLQKETVAIKVLRLVSVDEDTKRRFRREAEIWNSIYKIDNGEYILPFYGFGQGEDLRPFIISPWQENGNALSYVQKNDATVNYKQMIINIAKGLKVLHVSMTPPVVHGDIRAENIFIDSKGNPLIGDFGLSKMVQDMTNTPFTQSDGVAALYRWFAPEMCLGEGLMSPASDIYSFGMTVLELLTHQHPYSKIKRGYEVVEHVRSGRPPPKPKETRVVERGLDDKMWELLVECWNRTPSARPEIEEILKRLESL</sequence>
<dbReference type="GO" id="GO:0007166">
    <property type="term" value="P:cell surface receptor signaling pathway"/>
    <property type="evidence" value="ECO:0007669"/>
    <property type="project" value="InterPro"/>
</dbReference>
<dbReference type="Pfam" id="PF07714">
    <property type="entry name" value="PK_Tyr_Ser-Thr"/>
    <property type="match status" value="1"/>
</dbReference>
<dbReference type="InterPro" id="IPR036537">
    <property type="entry name" value="Adaptor_Cbl_N_dom_sf"/>
</dbReference>
<name>A0A9P7V4Q7_9AGAR</name>
<dbReference type="Gene3D" id="1.20.930.20">
    <property type="entry name" value="Adaptor protein Cbl, N-terminal domain"/>
    <property type="match status" value="1"/>
</dbReference>
<dbReference type="PANTHER" id="PTHR44329:SF288">
    <property type="entry name" value="MITOGEN-ACTIVATED PROTEIN KINASE KINASE KINASE 20"/>
    <property type="match status" value="1"/>
</dbReference>
<dbReference type="KEGG" id="more:E1B28_002041"/>
<dbReference type="PROSITE" id="PS50011">
    <property type="entry name" value="PROTEIN_KINASE_DOM"/>
    <property type="match status" value="1"/>
</dbReference>
<proteinExistence type="predicted"/>
<dbReference type="InterPro" id="IPR008266">
    <property type="entry name" value="Tyr_kinase_AS"/>
</dbReference>
<gene>
    <name evidence="6" type="ORF">E1B28_002041</name>
</gene>
<dbReference type="InterPro" id="IPR051681">
    <property type="entry name" value="Ser/Thr_Kinases-Pseudokinases"/>
</dbReference>
<dbReference type="GO" id="GO:0004674">
    <property type="term" value="F:protein serine/threonine kinase activity"/>
    <property type="evidence" value="ECO:0007669"/>
    <property type="project" value="TreeGrafter"/>
</dbReference>
<dbReference type="EMBL" id="CM032181">
    <property type="protein sequence ID" value="KAG7100268.1"/>
    <property type="molecule type" value="Genomic_DNA"/>
</dbReference>
<keyword evidence="7" id="KW-1185">Reference proteome</keyword>
<dbReference type="InterPro" id="IPR059179">
    <property type="entry name" value="MLKL-like_MCAfunc"/>
</dbReference>
<evidence type="ECO:0000259" key="5">
    <source>
        <dbReference type="PROSITE" id="PS50011"/>
    </source>
</evidence>
<dbReference type="InterPro" id="IPR001245">
    <property type="entry name" value="Ser-Thr/Tyr_kinase_cat_dom"/>
</dbReference>
<dbReference type="CDD" id="cd21037">
    <property type="entry name" value="MLKL_NTD"/>
    <property type="match status" value="1"/>
</dbReference>
<dbReference type="OrthoDB" id="4062651at2759"/>